<keyword evidence="12" id="KW-0732">Signal</keyword>
<dbReference type="GO" id="GO:0005509">
    <property type="term" value="F:calcium ion binding"/>
    <property type="evidence" value="ECO:0007669"/>
    <property type="project" value="UniProtKB-UniRule"/>
</dbReference>
<proteinExistence type="predicted"/>
<dbReference type="Gene3D" id="2.60.40.60">
    <property type="entry name" value="Cadherins"/>
    <property type="match status" value="7"/>
</dbReference>
<evidence type="ECO:0000256" key="7">
    <source>
        <dbReference type="ARBA" id="ARBA00023136"/>
    </source>
</evidence>
<dbReference type="InterPro" id="IPR002126">
    <property type="entry name" value="Cadherin-like_dom"/>
</dbReference>
<feature type="domain" description="Cadherin" evidence="13">
    <location>
        <begin position="27"/>
        <end position="151"/>
    </location>
</feature>
<organism evidence="14">
    <name type="scientific">Schistocephalus solidus</name>
    <name type="common">Tapeworm</name>
    <dbReference type="NCBI Taxonomy" id="70667"/>
    <lineage>
        <taxon>Eukaryota</taxon>
        <taxon>Metazoa</taxon>
        <taxon>Spiralia</taxon>
        <taxon>Lophotrochozoa</taxon>
        <taxon>Platyhelminthes</taxon>
        <taxon>Cestoda</taxon>
        <taxon>Eucestoda</taxon>
        <taxon>Diphyllobothriidea</taxon>
        <taxon>Diphyllobothriidae</taxon>
        <taxon>Schistocephalus</taxon>
    </lineage>
</organism>
<evidence type="ECO:0000256" key="8">
    <source>
        <dbReference type="ARBA" id="ARBA00023180"/>
    </source>
</evidence>
<evidence type="ECO:0000256" key="4">
    <source>
        <dbReference type="ARBA" id="ARBA00022837"/>
    </source>
</evidence>
<feature type="chain" id="PRO_5007051497" evidence="12">
    <location>
        <begin position="23"/>
        <end position="1352"/>
    </location>
</feature>
<dbReference type="InterPro" id="IPR020894">
    <property type="entry name" value="Cadherin_CS"/>
</dbReference>
<feature type="region of interest" description="Disordered" evidence="10">
    <location>
        <begin position="1307"/>
        <end position="1334"/>
    </location>
</feature>
<keyword evidence="8" id="KW-0325">Glycoprotein</keyword>
<accession>A0A0X3Q4S1</accession>
<dbReference type="PROSITE" id="PS50268">
    <property type="entry name" value="CADHERIN_2"/>
    <property type="match status" value="7"/>
</dbReference>
<name>A0A0X3Q4S1_SCHSO</name>
<dbReference type="InterPro" id="IPR015919">
    <property type="entry name" value="Cadherin-like_sf"/>
</dbReference>
<dbReference type="GO" id="GO:0007156">
    <property type="term" value="P:homophilic cell adhesion via plasma membrane adhesion molecules"/>
    <property type="evidence" value="ECO:0007669"/>
    <property type="project" value="InterPro"/>
</dbReference>
<dbReference type="PRINTS" id="PR00205">
    <property type="entry name" value="CADHERIN"/>
</dbReference>
<evidence type="ECO:0000313" key="14">
    <source>
        <dbReference type="EMBL" id="JAP55722.1"/>
    </source>
</evidence>
<dbReference type="Pfam" id="PF08266">
    <property type="entry name" value="Cadherin_2"/>
    <property type="match status" value="1"/>
</dbReference>
<evidence type="ECO:0000256" key="12">
    <source>
        <dbReference type="SAM" id="SignalP"/>
    </source>
</evidence>
<feature type="domain" description="Cadherin" evidence="13">
    <location>
        <begin position="412"/>
        <end position="529"/>
    </location>
</feature>
<dbReference type="InterPro" id="IPR013164">
    <property type="entry name" value="Cadherin_N"/>
</dbReference>
<protein>
    <submittedName>
        <fullName evidence="14">Protocadherin-11 X-linked</fullName>
    </submittedName>
</protein>
<feature type="region of interest" description="Disordered" evidence="10">
    <location>
        <begin position="1136"/>
        <end position="1169"/>
    </location>
</feature>
<feature type="domain" description="Cadherin" evidence="13">
    <location>
        <begin position="282"/>
        <end position="407"/>
    </location>
</feature>
<dbReference type="GO" id="GO:0005886">
    <property type="term" value="C:plasma membrane"/>
    <property type="evidence" value="ECO:0007669"/>
    <property type="project" value="InterPro"/>
</dbReference>
<evidence type="ECO:0000256" key="6">
    <source>
        <dbReference type="ARBA" id="ARBA00022989"/>
    </source>
</evidence>
<dbReference type="SUPFAM" id="SSF49313">
    <property type="entry name" value="Cadherin-like"/>
    <property type="match status" value="7"/>
</dbReference>
<reference evidence="14" key="1">
    <citation type="submission" date="2016-01" db="EMBL/GenBank/DDBJ databases">
        <title>Reference transcriptome for the parasite Schistocephalus solidus: insights into the molecular evolution of parasitism.</title>
        <authorList>
            <person name="Hebert F.O."/>
            <person name="Grambauer S."/>
            <person name="Barber I."/>
            <person name="Landry C.R."/>
            <person name="Aubin-Horth N."/>
        </authorList>
    </citation>
    <scope>NUCLEOTIDE SEQUENCE</scope>
</reference>
<feature type="domain" description="Cadherin" evidence="13">
    <location>
        <begin position="643"/>
        <end position="840"/>
    </location>
</feature>
<feature type="domain" description="Cadherin" evidence="13">
    <location>
        <begin position="847"/>
        <end position="955"/>
    </location>
</feature>
<evidence type="ECO:0000256" key="3">
    <source>
        <dbReference type="ARBA" id="ARBA00022737"/>
    </source>
</evidence>
<keyword evidence="2 11" id="KW-0812">Transmembrane</keyword>
<dbReference type="CDD" id="cd11304">
    <property type="entry name" value="Cadherin_repeat"/>
    <property type="match status" value="7"/>
</dbReference>
<dbReference type="PROSITE" id="PS00232">
    <property type="entry name" value="CADHERIN_1"/>
    <property type="match status" value="3"/>
</dbReference>
<feature type="signal peptide" evidence="12">
    <location>
        <begin position="1"/>
        <end position="22"/>
    </location>
</feature>
<evidence type="ECO:0000256" key="11">
    <source>
        <dbReference type="SAM" id="Phobius"/>
    </source>
</evidence>
<comment type="subcellular location">
    <subcellularLocation>
        <location evidence="1">Membrane</location>
        <topology evidence="1">Single-pass membrane protein</topology>
    </subcellularLocation>
</comment>
<keyword evidence="6 11" id="KW-1133">Transmembrane helix</keyword>
<dbReference type="SMART" id="SM00112">
    <property type="entry name" value="CA"/>
    <property type="match status" value="7"/>
</dbReference>
<keyword evidence="3" id="KW-0677">Repeat</keyword>
<keyword evidence="7 11" id="KW-0472">Membrane</keyword>
<feature type="domain" description="Cadherin" evidence="13">
    <location>
        <begin position="149"/>
        <end position="281"/>
    </location>
</feature>
<dbReference type="FunFam" id="2.60.40.60:FF:000002">
    <property type="entry name" value="Protocadherin alpha 2"/>
    <property type="match status" value="1"/>
</dbReference>
<dbReference type="InterPro" id="IPR050174">
    <property type="entry name" value="Protocadherin/Cadherin-CA"/>
</dbReference>
<keyword evidence="5" id="KW-0130">Cell adhesion</keyword>
<gene>
    <name evidence="14" type="primary">PC11X</name>
    <name evidence="14" type="ORF">TR127003</name>
</gene>
<keyword evidence="4 9" id="KW-0106">Calcium</keyword>
<sequence>MQFPLRFLGLLLFTFLLPHADCLVARFEIHEEVPGDTLVGSLTTHLPPFSGNLVYIKVTNSKDASKYFLVDKYSGKITVAARLDRETLCTALNRRQEENCELQFSVSCLAAAAADDDGRRPTGSADVFAVVDVVVTLRDTNDNGCRFVPTDTQTVTIREDADVDQTRIRLYIPEDPDSALLGHSVQWDQITLEDQSGNPSSVFTLHKTSIDSSALPYPMSPHVTREKVHLFLGLLKPLDYEQTKEYHLFVNANDGYGNDRHSCRLAVNVEVEDVNDNLPVFEKAVYNVVVAENTPFDQIIVTVIAQDADAGEFGRVFYVLDPFLTDPTTLSFFRINEQTGDIFLKNRLNFLDASRYQMTVRAKNQLHSRSWTSTKNEPDSVQLGSPRSFLTTVIVTVTDVNDHAPRIHIFSPTGSEKLTLTEGLPSGRNVAVVSVSDEDAGRNAKVDCRLKDQSIRGALVLKPMEIEGIKEDLSSGRKYKILAVQSFDREQHLEMHFSLECWDEGEPVMRTIQKGIIDILDVNDNSPVFDKKEYNLEVYEDSQAIRSEGGFQIGSLRATDADAGENAKLQYHFAPDCPLTFQELVKLDSETGTLHSTGRLDREKYTLLKCKAMVTDNGLPPLSSSTEVQIKILDINDNAPMFDKPEYTFQLPENSPVGSLVGILRVFDPDLDINSRLEFTVEHKRNIWPTHADVESFFSSSPHASGINAPLNLTNPNSQIPFLRLEIRSLKGRPSANYASNWTIPSSGGSLYEARLFTSMPVDREALFKAASFEEAGKFGPGFPPSSFGRGAIDTDNSTSPSAAMIRFKIRAQDYGSPRLAQRATVNFAITDVNDNYPSFIFPPPNTVNITEVRLSIKEPVGFQFTKVSAYDTDAEENGTVNFRIRAGDPFDLFQINSETGDLFVAKTYTSGFLGNYLLFIEASDRGSPSLTSEAKLLIIVDDSPPLGQVERDIFGFPLSLFSSDAAGSRSMNLYIIIAIIVASFVISTVLLVAICLVVKRARRDTRYQQVNQAGAIYNGAVGTDLNGFIKAIPAPITTSSYTRSDTVEDEDQSEIQYHYLATQMSSTTNGYPFDDGSSCFQPSYHTQDRPGMMAPNMCHSVLHELPKFAIMPNGQLDMSQGIKVSHLTAQTLGRCSTQGPKKLTEDRLNGKRNSLTSADRDSGNGDSLDVAASQPCNLSYGTRFFTLNGGGTVIGIPTHQSIERTAVMEKCGTLYGGLTAVASGITSQAEGIPENSIQLNDAYALPRSQKMVCNLVSSEPGDQYVALELRSTPQSHTEATSIASTHCGPGSPCTLRYLETHSNERADTVINSPPPPPPPQQQQQQQQQQRQNQRIDLRESFSLEKLTTTFV</sequence>
<evidence type="ECO:0000259" key="13">
    <source>
        <dbReference type="PROSITE" id="PS50268"/>
    </source>
</evidence>
<feature type="transmembrane region" description="Helical" evidence="11">
    <location>
        <begin position="974"/>
        <end position="999"/>
    </location>
</feature>
<dbReference type="EMBL" id="GEEE01007503">
    <property type="protein sequence ID" value="JAP55722.1"/>
    <property type="molecule type" value="Transcribed_RNA"/>
</dbReference>
<feature type="domain" description="Cadherin" evidence="13">
    <location>
        <begin position="530"/>
        <end position="642"/>
    </location>
</feature>
<evidence type="ECO:0000256" key="10">
    <source>
        <dbReference type="SAM" id="MobiDB-lite"/>
    </source>
</evidence>
<evidence type="ECO:0000256" key="9">
    <source>
        <dbReference type="PROSITE-ProRule" id="PRU00043"/>
    </source>
</evidence>
<evidence type="ECO:0000256" key="2">
    <source>
        <dbReference type="ARBA" id="ARBA00022692"/>
    </source>
</evidence>
<dbReference type="Pfam" id="PF00028">
    <property type="entry name" value="Cadherin"/>
    <property type="match status" value="3"/>
</dbReference>
<dbReference type="PANTHER" id="PTHR24028:SF146">
    <property type="entry name" value="CADHERIN 96CB, ISOFORM D-RELATED"/>
    <property type="match status" value="1"/>
</dbReference>
<evidence type="ECO:0000256" key="1">
    <source>
        <dbReference type="ARBA" id="ARBA00004167"/>
    </source>
</evidence>
<evidence type="ECO:0000256" key="5">
    <source>
        <dbReference type="ARBA" id="ARBA00022889"/>
    </source>
</evidence>
<dbReference type="PANTHER" id="PTHR24028">
    <property type="entry name" value="CADHERIN-87A"/>
    <property type="match status" value="1"/>
</dbReference>